<protein>
    <submittedName>
        <fullName evidence="1">Uncharacterized protein</fullName>
    </submittedName>
</protein>
<evidence type="ECO:0000313" key="1">
    <source>
        <dbReference type="EMBL" id="VXC73371.1"/>
    </source>
</evidence>
<gene>
    <name evidence="1" type="ORF">SPHINGO8BC_150714</name>
</gene>
<name>A0A654B0Q7_SPHMU</name>
<sequence length="39" mass="4624">MLKQAKKAGLAAYTFLNWYNKNFPIQFILSDYRSKVKLL</sequence>
<dbReference type="Proteomes" id="UP000432350">
    <property type="component" value="Unassembled WGS sequence"/>
</dbReference>
<dbReference type="EMBL" id="CABWMV010000007">
    <property type="protein sequence ID" value="VXC73371.1"/>
    <property type="molecule type" value="Genomic_DNA"/>
</dbReference>
<organism evidence="1 2">
    <name type="scientific">Sphingobacterium multivorum</name>
    <dbReference type="NCBI Taxonomy" id="28454"/>
    <lineage>
        <taxon>Bacteria</taxon>
        <taxon>Pseudomonadati</taxon>
        <taxon>Bacteroidota</taxon>
        <taxon>Sphingobacteriia</taxon>
        <taxon>Sphingobacteriales</taxon>
        <taxon>Sphingobacteriaceae</taxon>
        <taxon>Sphingobacterium</taxon>
    </lineage>
</organism>
<evidence type="ECO:0000313" key="2">
    <source>
        <dbReference type="Proteomes" id="UP000432350"/>
    </source>
</evidence>
<accession>A0A654B0Q7</accession>
<dbReference type="AlphaFoldDB" id="A0A654B0Q7"/>
<reference evidence="1 2" key="1">
    <citation type="submission" date="2019-10" db="EMBL/GenBank/DDBJ databases">
        <authorList>
            <person name="Karimi E."/>
        </authorList>
    </citation>
    <scope>NUCLEOTIDE SEQUENCE [LARGE SCALE GENOMIC DNA]</scope>
    <source>
        <strain evidence="1">Sphingobacterium sp. 8BC</strain>
    </source>
</reference>
<proteinExistence type="predicted"/>